<evidence type="ECO:0000256" key="1">
    <source>
        <dbReference type="SAM" id="MobiDB-lite"/>
    </source>
</evidence>
<gene>
    <name evidence="2" type="ORF">VaNZ11_007325</name>
</gene>
<comment type="caution">
    <text evidence="2">The sequence shown here is derived from an EMBL/GenBank/DDBJ whole genome shotgun (WGS) entry which is preliminary data.</text>
</comment>
<reference evidence="2 3" key="1">
    <citation type="journal article" date="2023" name="IScience">
        <title>Expanded male sex-determining region conserved during the evolution of homothallism in the green alga Volvox.</title>
        <authorList>
            <person name="Yamamoto K."/>
            <person name="Matsuzaki R."/>
            <person name="Mahakham W."/>
            <person name="Heman W."/>
            <person name="Sekimoto H."/>
            <person name="Kawachi M."/>
            <person name="Minakuchi Y."/>
            <person name="Toyoda A."/>
            <person name="Nozaki H."/>
        </authorList>
    </citation>
    <scope>NUCLEOTIDE SEQUENCE [LARGE SCALE GENOMIC DNA]</scope>
    <source>
        <strain evidence="2 3">NIES-4468</strain>
    </source>
</reference>
<evidence type="ECO:0000313" key="3">
    <source>
        <dbReference type="Proteomes" id="UP001165090"/>
    </source>
</evidence>
<name>A0ABQ5S2M5_9CHLO</name>
<dbReference type="EMBL" id="BSDZ01000017">
    <property type="protein sequence ID" value="GLI64142.1"/>
    <property type="molecule type" value="Genomic_DNA"/>
</dbReference>
<feature type="region of interest" description="Disordered" evidence="1">
    <location>
        <begin position="127"/>
        <end position="182"/>
    </location>
</feature>
<sequence length="771" mass="82684">MSSLHWALPVNQPTETVFSPAFPSIDASLAGTCGGLLGIRPLLQLPASRRLSLEDKSTEAQVIRKSVSFSLRARGPGAGYNSASPVQQSPPSQRPDDHPEQLNSSGGGLGEVNEDVVRRLFRAVQGHANSPEPQPKAYPGWVPQPQQDKPKTASAEPLPAQNPTPAVNSIPALDPTQSNGINLTCKGPGPLLRRRDEAGPVSPQLEGRNLARMRPAISCASSVWYPLTPCPSGGAGFAAADMDNEGCASIRGGEVHSHFSTSAGPRHPLAIRQQQQPTGPQHEERHGTRSQQHLRTHVTGAELPLPASANTSAVQRPASAAASWDRRQVMPTQAASKRPSPSAMPAPASSAPVWGFVKPSSAGIRLEPPIEKPRPCVTRTFPMAARATSALPMMTETAVGITAAATVERSPVMSHRPTQSPAANSNACPTSIGGSQDATFEQVHMLLASLNLPGIKAGLALGSDSPQCVGLISEAHEHQSGDLAITNTFMDRVTELTPSGMAIQHPPGHGGQREVWAGSPTANGRAAEDIGSMSGESRHLEAVVRSVDVPRGHQPPMEDARIGVSQGPKMDNSRWPFDRMLAARGSLGGEWFIEALRPACCAWLQSVARIAGQQRYAELHDMRKLIQQIQEARLERRHVEAYLMGNRLGIPRARLARLHELAVASGASPAVTSTLLSQLEDRLRLKLGLKALRQNAVVRTRLLELLQSRHETGGPLAVAALQCWRRAAAGRLIMRGRVDTMITTRRRLNARRVLSAWRATAHRSGELRQLE</sequence>
<feature type="compositionally biased region" description="Basic and acidic residues" evidence="1">
    <location>
        <begin position="550"/>
        <end position="561"/>
    </location>
</feature>
<feature type="region of interest" description="Disordered" evidence="1">
    <location>
        <begin position="73"/>
        <end position="112"/>
    </location>
</feature>
<evidence type="ECO:0000313" key="2">
    <source>
        <dbReference type="EMBL" id="GLI64142.1"/>
    </source>
</evidence>
<protein>
    <submittedName>
        <fullName evidence="2">Uncharacterized protein</fullName>
    </submittedName>
</protein>
<feature type="region of interest" description="Disordered" evidence="1">
    <location>
        <begin position="273"/>
        <end position="350"/>
    </location>
</feature>
<dbReference type="Proteomes" id="UP001165090">
    <property type="component" value="Unassembled WGS sequence"/>
</dbReference>
<accession>A0ABQ5S2M5</accession>
<proteinExistence type="predicted"/>
<keyword evidence="3" id="KW-1185">Reference proteome</keyword>
<organism evidence="2 3">
    <name type="scientific">Volvox africanus</name>
    <dbReference type="NCBI Taxonomy" id="51714"/>
    <lineage>
        <taxon>Eukaryota</taxon>
        <taxon>Viridiplantae</taxon>
        <taxon>Chlorophyta</taxon>
        <taxon>core chlorophytes</taxon>
        <taxon>Chlorophyceae</taxon>
        <taxon>CS clade</taxon>
        <taxon>Chlamydomonadales</taxon>
        <taxon>Volvocaceae</taxon>
        <taxon>Volvox</taxon>
    </lineage>
</organism>
<feature type="non-terminal residue" evidence="2">
    <location>
        <position position="771"/>
    </location>
</feature>
<feature type="region of interest" description="Disordered" evidence="1">
    <location>
        <begin position="550"/>
        <end position="569"/>
    </location>
</feature>
<feature type="compositionally biased region" description="Low complexity" evidence="1">
    <location>
        <begin position="334"/>
        <end position="350"/>
    </location>
</feature>